<evidence type="ECO:0000313" key="3">
    <source>
        <dbReference type="Proteomes" id="UP000444721"/>
    </source>
</evidence>
<dbReference type="EMBL" id="VFQX01000013">
    <property type="protein sequence ID" value="KAF0981501.1"/>
    <property type="molecule type" value="Genomic_DNA"/>
</dbReference>
<evidence type="ECO:0000313" key="2">
    <source>
        <dbReference type="EMBL" id="KAF0981501.1"/>
    </source>
</evidence>
<comment type="caution">
    <text evidence="2">The sequence shown here is derived from an EMBL/GenBank/DDBJ whole genome shotgun (WGS) entry which is preliminary data.</text>
</comment>
<gene>
    <name evidence="2" type="ORF">FDP41_012158</name>
</gene>
<reference evidence="2 3" key="1">
    <citation type="journal article" date="2019" name="Sci. Rep.">
        <title>Nanopore sequencing improves the draft genome of the human pathogenic amoeba Naegleria fowleri.</title>
        <authorList>
            <person name="Liechti N."/>
            <person name="Schurch N."/>
            <person name="Bruggmann R."/>
            <person name="Wittwer M."/>
        </authorList>
    </citation>
    <scope>NUCLEOTIDE SEQUENCE [LARGE SCALE GENOMIC DNA]</scope>
    <source>
        <strain evidence="2 3">ATCC 30894</strain>
    </source>
</reference>
<dbReference type="VEuPathDB" id="AmoebaDB:NfTy_038450"/>
<name>A0A6A5C381_NAEFO</name>
<feature type="compositionally biased region" description="Polar residues" evidence="1">
    <location>
        <begin position="1"/>
        <end position="11"/>
    </location>
</feature>
<dbReference type="VEuPathDB" id="AmoebaDB:FDP41_012158"/>
<dbReference type="AlphaFoldDB" id="A0A6A5C381"/>
<dbReference type="OrthoDB" id="10430201at2759"/>
<sequence length="318" mass="35733">MTPSTTTSSRRNQPRVLHSDDEDVTSSTSTRHRIVYNPHKIDRSKRVAPGCEINLTNILSASKTRSRNNVNYKALDNGVKSSSKKSQKKQEEREEDKENVVNQSSLPQEKKDHDEESVHEEEEEQEAVTTTSSVPAQSVELIPSFSDANDEMDDSSVYLVGLSSHIKTLLSEKLGAVMPQTNLKKHRRTFGNQRLPLAIVEWGRIWSTTAKSTNSIKLFKCNTTELIFDSLEFTEMDLEEEEKNTFAFLKGTNDRVIIGSGTDTLLVVKLEDGKNCEDLPVYALKDSSPSEAFGPFKLSWILKNCESDGEDVDSQQQD</sequence>
<protein>
    <submittedName>
        <fullName evidence="2">Uncharacterized protein</fullName>
    </submittedName>
</protein>
<feature type="region of interest" description="Disordered" evidence="1">
    <location>
        <begin position="69"/>
        <end position="138"/>
    </location>
</feature>
<dbReference type="GeneID" id="68119373"/>
<dbReference type="VEuPathDB" id="AmoebaDB:NF0046320"/>
<organism evidence="2 3">
    <name type="scientific">Naegleria fowleri</name>
    <name type="common">Brain eating amoeba</name>
    <dbReference type="NCBI Taxonomy" id="5763"/>
    <lineage>
        <taxon>Eukaryota</taxon>
        <taxon>Discoba</taxon>
        <taxon>Heterolobosea</taxon>
        <taxon>Tetramitia</taxon>
        <taxon>Eutetramitia</taxon>
        <taxon>Vahlkampfiidae</taxon>
        <taxon>Naegleria</taxon>
    </lineage>
</organism>
<proteinExistence type="predicted"/>
<feature type="compositionally biased region" description="Basic and acidic residues" evidence="1">
    <location>
        <begin position="88"/>
        <end position="99"/>
    </location>
</feature>
<dbReference type="RefSeq" id="XP_044566214.1">
    <property type="nucleotide sequence ID" value="XM_044702646.1"/>
</dbReference>
<feature type="compositionally biased region" description="Acidic residues" evidence="1">
    <location>
        <begin position="117"/>
        <end position="126"/>
    </location>
</feature>
<dbReference type="Proteomes" id="UP000444721">
    <property type="component" value="Unassembled WGS sequence"/>
</dbReference>
<evidence type="ECO:0000256" key="1">
    <source>
        <dbReference type="SAM" id="MobiDB-lite"/>
    </source>
</evidence>
<accession>A0A6A5C381</accession>
<keyword evidence="3" id="KW-1185">Reference proteome</keyword>
<feature type="region of interest" description="Disordered" evidence="1">
    <location>
        <begin position="1"/>
        <end position="38"/>
    </location>
</feature>